<reference evidence="13" key="1">
    <citation type="journal article" date="2023" name="Mol. Biol. Evol.">
        <title>Third-Generation Sequencing Reveals the Adaptive Role of the Epigenome in Three Deep-Sea Polychaetes.</title>
        <authorList>
            <person name="Perez M."/>
            <person name="Aroh O."/>
            <person name="Sun Y."/>
            <person name="Lan Y."/>
            <person name="Juniper S.K."/>
            <person name="Young C.R."/>
            <person name="Angers B."/>
            <person name="Qian P.Y."/>
        </authorList>
    </citation>
    <scope>NUCLEOTIDE SEQUENCE</scope>
    <source>
        <strain evidence="13">P08H-3</strain>
    </source>
</reference>
<dbReference type="EMBL" id="JAODUP010000322">
    <property type="protein sequence ID" value="KAK2152661.1"/>
    <property type="molecule type" value="Genomic_DNA"/>
</dbReference>
<dbReference type="SUPFAM" id="SSF100939">
    <property type="entry name" value="SPOC domain-like"/>
    <property type="match status" value="1"/>
</dbReference>
<keyword evidence="8" id="KW-0539">Nucleus</keyword>
<dbReference type="PROSITE" id="PS50917">
    <property type="entry name" value="SPOC"/>
    <property type="match status" value="1"/>
</dbReference>
<comment type="subcellular location">
    <subcellularLocation>
        <location evidence="1">Nucleus</location>
    </subcellularLocation>
</comment>
<evidence type="ECO:0000256" key="7">
    <source>
        <dbReference type="ARBA" id="ARBA00023163"/>
    </source>
</evidence>
<dbReference type="AlphaFoldDB" id="A0AAD9JH99"/>
<evidence type="ECO:0000256" key="9">
    <source>
        <dbReference type="PROSITE-ProRule" id="PRU00176"/>
    </source>
</evidence>
<dbReference type="CDD" id="cd21544">
    <property type="entry name" value="SPOC_RBM15-like"/>
    <property type="match status" value="1"/>
</dbReference>
<dbReference type="CDD" id="cd12309">
    <property type="entry name" value="RRM2_Spen"/>
    <property type="match status" value="1"/>
</dbReference>
<dbReference type="InterPro" id="IPR012677">
    <property type="entry name" value="Nucleotide-bd_a/b_plait_sf"/>
</dbReference>
<keyword evidence="7" id="KW-0804">Transcription</keyword>
<keyword evidence="4 9" id="KW-0694">RNA-binding</keyword>
<dbReference type="InterPro" id="IPR035979">
    <property type="entry name" value="RBD_domain_sf"/>
</dbReference>
<dbReference type="Pfam" id="PF00076">
    <property type="entry name" value="RRM_1"/>
    <property type="match status" value="3"/>
</dbReference>
<protein>
    <submittedName>
        <fullName evidence="13">Uncharacterized protein</fullName>
    </submittedName>
</protein>
<keyword evidence="6" id="KW-0175">Coiled coil</keyword>
<dbReference type="FunFam" id="2.40.290.10:FF:000002">
    <property type="entry name" value="Spen family transcriptional repressor"/>
    <property type="match status" value="1"/>
</dbReference>
<comment type="similarity">
    <text evidence="2">Belongs to the RRM Spen family.</text>
</comment>
<comment type="caution">
    <text evidence="13">The sequence shown here is derived from an EMBL/GenBank/DDBJ whole genome shotgun (WGS) entry which is preliminary data.</text>
</comment>
<feature type="region of interest" description="Disordered" evidence="10">
    <location>
        <begin position="1"/>
        <end position="28"/>
    </location>
</feature>
<evidence type="ECO:0000256" key="6">
    <source>
        <dbReference type="ARBA" id="ARBA00023054"/>
    </source>
</evidence>
<name>A0AAD9JH99_9ANNE</name>
<feature type="domain" description="RRM" evidence="11">
    <location>
        <begin position="105"/>
        <end position="184"/>
    </location>
</feature>
<dbReference type="Gene3D" id="2.40.290.10">
    <property type="match status" value="1"/>
</dbReference>
<keyword evidence="5" id="KW-0805">Transcription regulation</keyword>
<evidence type="ECO:0000256" key="8">
    <source>
        <dbReference type="ARBA" id="ARBA00023242"/>
    </source>
</evidence>
<feature type="domain" description="SPOC" evidence="12">
    <location>
        <begin position="575"/>
        <end position="748"/>
    </location>
</feature>
<keyword evidence="3" id="KW-0597">Phosphoprotein</keyword>
<evidence type="ECO:0000259" key="12">
    <source>
        <dbReference type="PROSITE" id="PS50917"/>
    </source>
</evidence>
<gene>
    <name evidence="13" type="ORF">LSH36_322g02027</name>
</gene>
<feature type="compositionally biased region" description="Basic and acidic residues" evidence="10">
    <location>
        <begin position="213"/>
        <end position="240"/>
    </location>
</feature>
<feature type="compositionally biased region" description="Basic and acidic residues" evidence="10">
    <location>
        <begin position="515"/>
        <end position="532"/>
    </location>
</feature>
<evidence type="ECO:0000256" key="2">
    <source>
        <dbReference type="ARBA" id="ARBA00005387"/>
    </source>
</evidence>
<evidence type="ECO:0000256" key="10">
    <source>
        <dbReference type="SAM" id="MobiDB-lite"/>
    </source>
</evidence>
<feature type="domain" description="RRM" evidence="11">
    <location>
        <begin position="339"/>
        <end position="413"/>
    </location>
</feature>
<evidence type="ECO:0000256" key="1">
    <source>
        <dbReference type="ARBA" id="ARBA00004123"/>
    </source>
</evidence>
<dbReference type="PANTHER" id="PTHR23189">
    <property type="entry name" value="RNA RECOGNITION MOTIF-CONTAINING"/>
    <property type="match status" value="1"/>
</dbReference>
<evidence type="ECO:0000256" key="5">
    <source>
        <dbReference type="ARBA" id="ARBA00023015"/>
    </source>
</evidence>
<evidence type="ECO:0000313" key="14">
    <source>
        <dbReference type="Proteomes" id="UP001208570"/>
    </source>
</evidence>
<feature type="compositionally biased region" description="Polar residues" evidence="10">
    <location>
        <begin position="7"/>
        <end position="22"/>
    </location>
</feature>
<feature type="region of interest" description="Disordered" evidence="10">
    <location>
        <begin position="188"/>
        <end position="252"/>
    </location>
</feature>
<organism evidence="13 14">
    <name type="scientific">Paralvinella palmiformis</name>
    <dbReference type="NCBI Taxonomy" id="53620"/>
    <lineage>
        <taxon>Eukaryota</taxon>
        <taxon>Metazoa</taxon>
        <taxon>Spiralia</taxon>
        <taxon>Lophotrochozoa</taxon>
        <taxon>Annelida</taxon>
        <taxon>Polychaeta</taxon>
        <taxon>Sedentaria</taxon>
        <taxon>Canalipalpata</taxon>
        <taxon>Terebellida</taxon>
        <taxon>Terebelliformia</taxon>
        <taxon>Alvinellidae</taxon>
        <taxon>Paralvinella</taxon>
    </lineage>
</organism>
<dbReference type="Gene3D" id="3.30.70.330">
    <property type="match status" value="3"/>
</dbReference>
<dbReference type="GO" id="GO:0003723">
    <property type="term" value="F:RNA binding"/>
    <property type="evidence" value="ECO:0007669"/>
    <property type="project" value="UniProtKB-UniRule"/>
</dbReference>
<dbReference type="Pfam" id="PF07744">
    <property type="entry name" value="SPOC"/>
    <property type="match status" value="1"/>
</dbReference>
<dbReference type="InterPro" id="IPR010912">
    <property type="entry name" value="SPOC_met"/>
</dbReference>
<dbReference type="FunFam" id="3.30.70.330:FF:000438">
    <property type="entry name" value="RNA-binding motif protein 15B"/>
    <property type="match status" value="1"/>
</dbReference>
<dbReference type="InterPro" id="IPR000504">
    <property type="entry name" value="RRM_dom"/>
</dbReference>
<feature type="domain" description="RRM" evidence="11">
    <location>
        <begin position="258"/>
        <end position="335"/>
    </location>
</feature>
<evidence type="ECO:0000256" key="4">
    <source>
        <dbReference type="ARBA" id="ARBA00022884"/>
    </source>
</evidence>
<proteinExistence type="inferred from homology"/>
<keyword evidence="14" id="KW-1185">Reference proteome</keyword>
<dbReference type="InterPro" id="IPR016194">
    <property type="entry name" value="SPOC-like_C_dom_sf"/>
</dbReference>
<feature type="region of interest" description="Disordered" evidence="10">
    <location>
        <begin position="495"/>
        <end position="532"/>
    </location>
</feature>
<dbReference type="CDD" id="cd12310">
    <property type="entry name" value="RRM3_Spen"/>
    <property type="match status" value="1"/>
</dbReference>
<dbReference type="Proteomes" id="UP001208570">
    <property type="component" value="Unassembled WGS sequence"/>
</dbReference>
<sequence length="751" mass="86604">MKRQQNRDVNPSSKRYRSNTSDYSDREIDRMSADYYRDSRGVSSKQASVSVRSGRNAERDFGGYREFDRNQQRRYTKDDRYVDYYDVQQRDRVSSVAGGTKEEYRTLCLSNLNPRIQDKTITEAIHQEFRKFGDFNIKLVQVGPERRIAYVNFRYPEDARDAKYARENKLLLFDMPVRIDAVYPKKRCGDSPEGFGRDSFPSKDVPQKSRHGDRHDSGSVDRDRDYRGYGENRPQREGHKFPHHLHHIQPEDDDKATRTLFVGNLEVTITEEELRRVFERYGVVEDVDIKRPTKGQGNAYAFIRFQNLDMAHRAKVDMSGRYIGKLQCKIGYGKVNPTNCLWIGGLGPWVSTNLLEAEFDRFGVIRKIYWNESNNYAFVLYDSQDAALAASKEMRGFPLGGQDRRLRIDFADPESVDLALYQKLNSRAVSADRSKREGSDWHVKGYYPEDKADREHSSARVADYRTCDSDYYKSRRDDVDGVELDRWKYSKSYRENDEPYRTRQPQGYSHGYTPPREHDQNRVSPEPKRQRLYSRDTQHDYYNRGHNTNGNYAGEVERGDSGLFNVDGVVSAQNIEELAKGLPVVWSGALVLKNSAFSTRMHLVSGNVQLVDMLMRDHTTTEMSLLKITQRLRLEPPRLEDMARRVMSLSPNGYSILLAMPGSDSALEDANTKVQHRPLKNLVSYLKQKDAAGIILLPPNARKDQEMGVLHAFPPCEFGHSYLLKRAPRLSTDIAKDDHLVVVVVGGLRVT</sequence>
<evidence type="ECO:0000259" key="11">
    <source>
        <dbReference type="PROSITE" id="PS50102"/>
    </source>
</evidence>
<dbReference type="GO" id="GO:0005634">
    <property type="term" value="C:nucleus"/>
    <property type="evidence" value="ECO:0007669"/>
    <property type="project" value="UniProtKB-SubCell"/>
</dbReference>
<dbReference type="PROSITE" id="PS50102">
    <property type="entry name" value="RRM"/>
    <property type="match status" value="3"/>
</dbReference>
<dbReference type="SMART" id="SM00360">
    <property type="entry name" value="RRM"/>
    <property type="match status" value="3"/>
</dbReference>
<evidence type="ECO:0000313" key="13">
    <source>
        <dbReference type="EMBL" id="KAK2152661.1"/>
    </source>
</evidence>
<evidence type="ECO:0000256" key="3">
    <source>
        <dbReference type="ARBA" id="ARBA00022553"/>
    </source>
</evidence>
<accession>A0AAD9JH99</accession>
<dbReference type="InterPro" id="IPR012921">
    <property type="entry name" value="SPOC_C"/>
</dbReference>
<dbReference type="SUPFAM" id="SSF54928">
    <property type="entry name" value="RNA-binding domain, RBD"/>
    <property type="match status" value="2"/>
</dbReference>